<dbReference type="Gene3D" id="3.10.310.70">
    <property type="match status" value="1"/>
</dbReference>
<dbReference type="InterPro" id="IPR011059">
    <property type="entry name" value="Metal-dep_hydrolase_composite"/>
</dbReference>
<dbReference type="SUPFAM" id="SSF51556">
    <property type="entry name" value="Metallo-dependent hydrolases"/>
    <property type="match status" value="1"/>
</dbReference>
<keyword evidence="2" id="KW-0378">Hydrolase</keyword>
<evidence type="ECO:0000259" key="1">
    <source>
        <dbReference type="Pfam" id="PF07969"/>
    </source>
</evidence>
<evidence type="ECO:0000313" key="2">
    <source>
        <dbReference type="EMBL" id="NEA86759.1"/>
    </source>
</evidence>
<gene>
    <name evidence="2" type="ORF">G3I53_12085</name>
</gene>
<reference evidence="2" key="1">
    <citation type="submission" date="2020-01" db="EMBL/GenBank/DDBJ databases">
        <title>Insect and environment-associated Actinomycetes.</title>
        <authorList>
            <person name="Currrie C."/>
            <person name="Chevrette M."/>
            <person name="Carlson C."/>
            <person name="Stubbendieck R."/>
            <person name="Wendt-Pienkowski E."/>
        </authorList>
    </citation>
    <scope>NUCLEOTIDE SEQUENCE</scope>
    <source>
        <strain evidence="2">SID14436</strain>
    </source>
</reference>
<dbReference type="GO" id="GO:0016810">
    <property type="term" value="F:hydrolase activity, acting on carbon-nitrogen (but not peptide) bonds"/>
    <property type="evidence" value="ECO:0007669"/>
    <property type="project" value="InterPro"/>
</dbReference>
<dbReference type="InterPro" id="IPR032466">
    <property type="entry name" value="Metal_Hydrolase"/>
</dbReference>
<organism evidence="2">
    <name type="scientific">Streptomyces sp. SID14436</name>
    <dbReference type="NCBI Taxonomy" id="2706070"/>
    <lineage>
        <taxon>Bacteria</taxon>
        <taxon>Bacillati</taxon>
        <taxon>Actinomycetota</taxon>
        <taxon>Actinomycetes</taxon>
        <taxon>Kitasatosporales</taxon>
        <taxon>Streptomycetaceae</taxon>
        <taxon>Streptomyces</taxon>
    </lineage>
</organism>
<protein>
    <submittedName>
        <fullName evidence="2">Amidohydrolase family protein</fullName>
    </submittedName>
</protein>
<dbReference type="SUPFAM" id="SSF51338">
    <property type="entry name" value="Composite domain of metallo-dependent hydrolases"/>
    <property type="match status" value="1"/>
</dbReference>
<dbReference type="InterPro" id="IPR013108">
    <property type="entry name" value="Amidohydro_3"/>
</dbReference>
<feature type="domain" description="Amidohydrolase 3" evidence="1">
    <location>
        <begin position="55"/>
        <end position="549"/>
    </location>
</feature>
<comment type="caution">
    <text evidence="2">The sequence shown here is derived from an EMBL/GenBank/DDBJ whole genome shotgun (WGS) entry which is preliminary data.</text>
</comment>
<name>A0A6G3QTD4_9ACTN</name>
<dbReference type="PANTHER" id="PTHR22642:SF2">
    <property type="entry name" value="PROTEIN LONG AFTER FAR-RED 3"/>
    <property type="match status" value="1"/>
</dbReference>
<proteinExistence type="predicted"/>
<accession>A0A6G3QTD4</accession>
<dbReference type="EMBL" id="JAAGMD010000341">
    <property type="protein sequence ID" value="NEA86759.1"/>
    <property type="molecule type" value="Genomic_DNA"/>
</dbReference>
<dbReference type="PANTHER" id="PTHR22642">
    <property type="entry name" value="IMIDAZOLONEPROPIONASE"/>
    <property type="match status" value="1"/>
</dbReference>
<dbReference type="AlphaFoldDB" id="A0A6G3QTD4"/>
<dbReference type="Pfam" id="PF07969">
    <property type="entry name" value="Amidohydro_3"/>
    <property type="match status" value="1"/>
</dbReference>
<sequence>MSEGTAELVLISDKVIRMAEGEQMGPGFVAVRDGVVVATGPKADAGAHIGPGTRVHDVGGRPLMPGFVDVHAHMEVAARTHYQTVDCRAPRCGSVADVLATLRAHLGEAVGGWLVGQANLFFDQKLADKRLPTRAELDSVSTEVAIAVRAGGHITVLNSRGLELAGIDRDYREADYSITGLPTVLRDETGEPTGVVKEMDNLLPLPRLSGDALHRAIGRGVRELFTAHGVTTIGEISESVDGLRAMDRLHQDGELGARLRVYLWAPGTVSLEEACAHREWLDLKTPEELLRVHGVKMFADGGYSAAGAAVKQPYVNDGHAGHHHCGEVALSPGQIAEALRRTAEAGLQLAVHANGDRAQEEVCEAVAAAGGAPAGVPAPRVEHAGNFLPDPAATALWRKAGIIPVPQPVFLYTFGDFFPAYLGDYGRLGRFPFRRLLDEGWPITGSSDVWIGSEERATNPFFSIWCTLRRQSFLGEILDSDQEVTLAEALRMHTINAARTLGEGDRYGSLEAGKHADVVVLDRDPFACPVDELPDVRVDEVYLAGRLVHEAAPIR</sequence>
<dbReference type="Gene3D" id="3.20.20.140">
    <property type="entry name" value="Metal-dependent hydrolases"/>
    <property type="match status" value="1"/>
</dbReference>
<dbReference type="Gene3D" id="2.30.40.10">
    <property type="entry name" value="Urease, subunit C, domain 1"/>
    <property type="match status" value="1"/>
</dbReference>